<reference evidence="1" key="1">
    <citation type="submission" date="2018-02" db="EMBL/GenBank/DDBJ databases">
        <title>Rhizophora mucronata_Transcriptome.</title>
        <authorList>
            <person name="Meera S.P."/>
            <person name="Sreeshan A."/>
            <person name="Augustine A."/>
        </authorList>
    </citation>
    <scope>NUCLEOTIDE SEQUENCE</scope>
    <source>
        <tissue evidence="1">Leaf</tissue>
    </source>
</reference>
<protein>
    <submittedName>
        <fullName evidence="1">Uncharacterized protein</fullName>
    </submittedName>
</protein>
<organism evidence="1">
    <name type="scientific">Rhizophora mucronata</name>
    <name type="common">Asiatic mangrove</name>
    <dbReference type="NCBI Taxonomy" id="61149"/>
    <lineage>
        <taxon>Eukaryota</taxon>
        <taxon>Viridiplantae</taxon>
        <taxon>Streptophyta</taxon>
        <taxon>Embryophyta</taxon>
        <taxon>Tracheophyta</taxon>
        <taxon>Spermatophyta</taxon>
        <taxon>Magnoliopsida</taxon>
        <taxon>eudicotyledons</taxon>
        <taxon>Gunneridae</taxon>
        <taxon>Pentapetalae</taxon>
        <taxon>rosids</taxon>
        <taxon>fabids</taxon>
        <taxon>Malpighiales</taxon>
        <taxon>Rhizophoraceae</taxon>
        <taxon>Rhizophora</taxon>
    </lineage>
</organism>
<name>A0A2P2N2Z6_RHIMU</name>
<accession>A0A2P2N2Z6</accession>
<dbReference type="EMBL" id="GGEC01056351">
    <property type="protein sequence ID" value="MBX36835.1"/>
    <property type="molecule type" value="Transcribed_RNA"/>
</dbReference>
<proteinExistence type="predicted"/>
<sequence>MTDVKTFITLIDAYSYRKLIIVMTFSEMSIVLLTK</sequence>
<evidence type="ECO:0000313" key="1">
    <source>
        <dbReference type="EMBL" id="MBX36835.1"/>
    </source>
</evidence>
<dbReference type="AlphaFoldDB" id="A0A2P2N2Z6"/>